<dbReference type="EMBL" id="VFJE01000056">
    <property type="protein sequence ID" value="TPD65316.1"/>
    <property type="molecule type" value="Genomic_DNA"/>
</dbReference>
<evidence type="ECO:0000313" key="1">
    <source>
        <dbReference type="EMBL" id="TPD65316.1"/>
    </source>
</evidence>
<dbReference type="Proteomes" id="UP000319175">
    <property type="component" value="Unassembled WGS sequence"/>
</dbReference>
<dbReference type="OrthoDB" id="1365202at2"/>
<sequence>MALTESKFGYQNYHNLTAMGYKALVILELPNASEEQKNIFHTVLLKELWFKIQNLNTAWEISFNQNWSRGGAIEAIESDLKKAREISGIQQIKYALQLDIQLVVKSC</sequence>
<proteinExistence type="predicted"/>
<name>A0A501PZY7_9FLAO</name>
<dbReference type="RefSeq" id="WP_140001560.1">
    <property type="nucleotide sequence ID" value="NZ_VFJE01000056.1"/>
</dbReference>
<comment type="caution">
    <text evidence="1">The sequence shown here is derived from an EMBL/GenBank/DDBJ whole genome shotgun (WGS) entry which is preliminary data.</text>
</comment>
<protein>
    <submittedName>
        <fullName evidence="1">Uncharacterized protein</fullName>
    </submittedName>
</protein>
<accession>A0A501PZY7</accession>
<evidence type="ECO:0000313" key="2">
    <source>
        <dbReference type="Proteomes" id="UP000319175"/>
    </source>
</evidence>
<reference evidence="1 2" key="1">
    <citation type="submission" date="2019-06" db="EMBL/GenBank/DDBJ databases">
        <title>Flavobacterium sp. MaA-Y11 from geoumgang.</title>
        <authorList>
            <person name="Jeong S."/>
        </authorList>
    </citation>
    <scope>NUCLEOTIDE SEQUENCE [LARGE SCALE GENOMIC DNA]</scope>
    <source>
        <strain evidence="1 2">MaA-Y11</strain>
    </source>
</reference>
<gene>
    <name evidence="1" type="ORF">FJA49_14035</name>
</gene>
<organism evidence="1 2">
    <name type="scientific">Flavobacterium microcysteis</name>
    <dbReference type="NCBI Taxonomy" id="2596891"/>
    <lineage>
        <taxon>Bacteria</taxon>
        <taxon>Pseudomonadati</taxon>
        <taxon>Bacteroidota</taxon>
        <taxon>Flavobacteriia</taxon>
        <taxon>Flavobacteriales</taxon>
        <taxon>Flavobacteriaceae</taxon>
        <taxon>Flavobacterium</taxon>
    </lineage>
</organism>
<keyword evidence="2" id="KW-1185">Reference proteome</keyword>
<dbReference type="AlphaFoldDB" id="A0A501PZY7"/>